<dbReference type="AlphaFoldDB" id="A0A0E9R5N2"/>
<proteinExistence type="predicted"/>
<organism evidence="1">
    <name type="scientific">Anguilla anguilla</name>
    <name type="common">European freshwater eel</name>
    <name type="synonym">Muraena anguilla</name>
    <dbReference type="NCBI Taxonomy" id="7936"/>
    <lineage>
        <taxon>Eukaryota</taxon>
        <taxon>Metazoa</taxon>
        <taxon>Chordata</taxon>
        <taxon>Craniata</taxon>
        <taxon>Vertebrata</taxon>
        <taxon>Euteleostomi</taxon>
        <taxon>Actinopterygii</taxon>
        <taxon>Neopterygii</taxon>
        <taxon>Teleostei</taxon>
        <taxon>Anguilliformes</taxon>
        <taxon>Anguillidae</taxon>
        <taxon>Anguilla</taxon>
    </lineage>
</organism>
<reference evidence="1" key="1">
    <citation type="submission" date="2014-11" db="EMBL/GenBank/DDBJ databases">
        <authorList>
            <person name="Amaro Gonzalez C."/>
        </authorList>
    </citation>
    <scope>NUCLEOTIDE SEQUENCE</scope>
</reference>
<dbReference type="EMBL" id="GBXM01084822">
    <property type="protein sequence ID" value="JAH23755.1"/>
    <property type="molecule type" value="Transcribed_RNA"/>
</dbReference>
<accession>A0A0E9R5N2</accession>
<protein>
    <submittedName>
        <fullName evidence="1">Uncharacterized protein</fullName>
    </submittedName>
</protein>
<reference evidence="1" key="2">
    <citation type="journal article" date="2015" name="Fish Shellfish Immunol.">
        <title>Early steps in the European eel (Anguilla anguilla)-Vibrio vulnificus interaction in the gills: Role of the RtxA13 toxin.</title>
        <authorList>
            <person name="Callol A."/>
            <person name="Pajuelo D."/>
            <person name="Ebbesson L."/>
            <person name="Teles M."/>
            <person name="MacKenzie S."/>
            <person name="Amaro C."/>
        </authorList>
    </citation>
    <scope>NUCLEOTIDE SEQUENCE</scope>
</reference>
<name>A0A0E9R5N2_ANGAN</name>
<sequence length="104" mass="11958">MEMEWRWRWGDCQRVQSSGGEEQRTPPSQLSGTYDCIDQVTFRGLIALLIVVWEIKDSIHCICLACTSPHVAHTNTCTQAQAQRQMCVCWEGFCFIIIFFSLPL</sequence>
<evidence type="ECO:0000313" key="1">
    <source>
        <dbReference type="EMBL" id="JAH23755.1"/>
    </source>
</evidence>